<keyword evidence="5" id="KW-0539">Nucleus</keyword>
<sequence length="296" mass="33023">MEVNGSQIPSAQSGESPPWVRLAVAEIDEENSRKETSESEEMVEDDEDVPVECERIRTPRVNCPEKLVLCVELFQENALVEYDLPKGRMCDWWHAIQRAVEMFLKTKNRINSEHTYSLILLADTPTWVCGPSSDPLEVHRFLSGEDIRGSGEGDNRISLDALLQLISERCELPEIEAVTDLPPPFVVRAVCILCQPPVLPLVLSPATQMLVSSPYFFFDLVYLTSETRLPSMDPLQVGRSDWQCHCVVQEAEDLTTVTPSVCICGAVCRTLTHPLQRPPPALALHSLPPSPPLTPI</sequence>
<keyword evidence="4" id="KW-0234">DNA repair</keyword>
<dbReference type="GeneTree" id="ENSGT00390000016934"/>
<feature type="compositionally biased region" description="Acidic residues" evidence="6">
    <location>
        <begin position="38"/>
        <end position="48"/>
    </location>
</feature>
<evidence type="ECO:0000313" key="8">
    <source>
        <dbReference type="Proteomes" id="UP000694388"/>
    </source>
</evidence>
<dbReference type="GO" id="GO:0045739">
    <property type="term" value="P:positive regulation of DNA repair"/>
    <property type="evidence" value="ECO:0007669"/>
    <property type="project" value="InterPro"/>
</dbReference>
<dbReference type="AlphaFoldDB" id="A0A8C4WX98"/>
<name>A0A8C4WX98_EPTBU</name>
<keyword evidence="2" id="KW-0963">Cytoplasm</keyword>
<keyword evidence="8" id="KW-1185">Reference proteome</keyword>
<dbReference type="GO" id="GO:0007095">
    <property type="term" value="P:mitotic G2 DNA damage checkpoint signaling"/>
    <property type="evidence" value="ECO:0007669"/>
    <property type="project" value="TreeGrafter"/>
</dbReference>
<dbReference type="PANTHER" id="PTHR15660:SF1">
    <property type="entry name" value="BRISC AND BRCA1-A COMPLEX MEMBER 1"/>
    <property type="match status" value="1"/>
</dbReference>
<dbReference type="GO" id="GO:0006302">
    <property type="term" value="P:double-strand break repair"/>
    <property type="evidence" value="ECO:0007669"/>
    <property type="project" value="TreeGrafter"/>
</dbReference>
<feature type="region of interest" description="Disordered" evidence="6">
    <location>
        <begin position="27"/>
        <end position="48"/>
    </location>
</feature>
<dbReference type="Ensembl" id="ENSEBUT00000017658.1">
    <property type="protein sequence ID" value="ENSEBUP00000017082.1"/>
    <property type="gene ID" value="ENSEBUG00000010685.1"/>
</dbReference>
<proteinExistence type="predicted"/>
<comment type="subcellular location">
    <subcellularLocation>
        <location evidence="1">Nucleus</location>
    </subcellularLocation>
</comment>
<dbReference type="Proteomes" id="UP000694388">
    <property type="component" value="Unplaced"/>
</dbReference>
<protein>
    <submittedName>
        <fullName evidence="7">BRISC and BRCA1 A complex member 1</fullName>
    </submittedName>
</protein>
<evidence type="ECO:0000256" key="4">
    <source>
        <dbReference type="ARBA" id="ARBA00023204"/>
    </source>
</evidence>
<evidence type="ECO:0000256" key="1">
    <source>
        <dbReference type="ARBA" id="ARBA00004123"/>
    </source>
</evidence>
<reference evidence="7" key="1">
    <citation type="submission" date="2025-08" db="UniProtKB">
        <authorList>
            <consortium name="Ensembl"/>
        </authorList>
    </citation>
    <scope>IDENTIFICATION</scope>
</reference>
<evidence type="ECO:0000256" key="6">
    <source>
        <dbReference type="SAM" id="MobiDB-lite"/>
    </source>
</evidence>
<dbReference type="GO" id="GO:0070552">
    <property type="term" value="C:BRISC complex"/>
    <property type="evidence" value="ECO:0007669"/>
    <property type="project" value="InterPro"/>
</dbReference>
<reference evidence="7" key="2">
    <citation type="submission" date="2025-09" db="UniProtKB">
        <authorList>
            <consortium name="Ensembl"/>
        </authorList>
    </citation>
    <scope>IDENTIFICATION</scope>
</reference>
<dbReference type="InterPro" id="IPR026126">
    <property type="entry name" value="BABAM1"/>
</dbReference>
<dbReference type="PANTHER" id="PTHR15660">
    <property type="entry name" value="BRISC AND BRCA1-A COMPLEX MEMBER 1"/>
    <property type="match status" value="1"/>
</dbReference>
<dbReference type="CDD" id="cd21502">
    <property type="entry name" value="vWA_BABAM1"/>
    <property type="match status" value="1"/>
</dbReference>
<evidence type="ECO:0000256" key="5">
    <source>
        <dbReference type="ARBA" id="ARBA00023242"/>
    </source>
</evidence>
<feature type="compositionally biased region" description="Polar residues" evidence="6">
    <location>
        <begin position="1"/>
        <end position="15"/>
    </location>
</feature>
<dbReference type="GO" id="GO:0016604">
    <property type="term" value="C:nuclear body"/>
    <property type="evidence" value="ECO:0007669"/>
    <property type="project" value="TreeGrafter"/>
</dbReference>
<keyword evidence="3" id="KW-0227">DNA damage</keyword>
<organism evidence="7 8">
    <name type="scientific">Eptatretus burgeri</name>
    <name type="common">Inshore hagfish</name>
    <dbReference type="NCBI Taxonomy" id="7764"/>
    <lineage>
        <taxon>Eukaryota</taxon>
        <taxon>Metazoa</taxon>
        <taxon>Chordata</taxon>
        <taxon>Craniata</taxon>
        <taxon>Vertebrata</taxon>
        <taxon>Cyclostomata</taxon>
        <taxon>Myxini</taxon>
        <taxon>Myxiniformes</taxon>
        <taxon>Myxinidae</taxon>
        <taxon>Eptatretinae</taxon>
        <taxon>Eptatretus</taxon>
    </lineage>
</organism>
<dbReference type="GO" id="GO:0070531">
    <property type="term" value="C:BRCA1-A complex"/>
    <property type="evidence" value="ECO:0007669"/>
    <property type="project" value="InterPro"/>
</dbReference>
<dbReference type="OMA" id="PVECERI"/>
<evidence type="ECO:0000256" key="3">
    <source>
        <dbReference type="ARBA" id="ARBA00022763"/>
    </source>
</evidence>
<accession>A0A8C4WX98</accession>
<feature type="region of interest" description="Disordered" evidence="6">
    <location>
        <begin position="1"/>
        <end position="20"/>
    </location>
</feature>
<evidence type="ECO:0000256" key="2">
    <source>
        <dbReference type="ARBA" id="ARBA00022490"/>
    </source>
</evidence>
<evidence type="ECO:0000313" key="7">
    <source>
        <dbReference type="Ensembl" id="ENSEBUP00000017082.1"/>
    </source>
</evidence>